<dbReference type="OrthoDB" id="1954318at2"/>
<dbReference type="Pfam" id="PF04883">
    <property type="entry name" value="HK97-gp10_like"/>
    <property type="match status" value="1"/>
</dbReference>
<dbReference type="Proteomes" id="UP000266178">
    <property type="component" value="Unassembled WGS sequence"/>
</dbReference>
<keyword evidence="3" id="KW-1185">Reference proteome</keyword>
<evidence type="ECO:0008006" key="4">
    <source>
        <dbReference type="Google" id="ProtNLM"/>
    </source>
</evidence>
<organism evidence="2 3">
    <name type="scientific">Meiothermus granaticius NBRC 107808</name>
    <dbReference type="NCBI Taxonomy" id="1227551"/>
    <lineage>
        <taxon>Bacteria</taxon>
        <taxon>Thermotogati</taxon>
        <taxon>Deinococcota</taxon>
        <taxon>Deinococci</taxon>
        <taxon>Thermales</taxon>
        <taxon>Thermaceae</taxon>
        <taxon>Meiothermus</taxon>
    </lineage>
</organism>
<gene>
    <name evidence="2" type="ORF">Mgrana_00076</name>
</gene>
<dbReference type="InterPro" id="IPR010064">
    <property type="entry name" value="HK97-gp10_tail"/>
</dbReference>
<keyword evidence="1" id="KW-0175">Coiled coil</keyword>
<feature type="coiled-coil region" evidence="1">
    <location>
        <begin position="2"/>
        <end position="29"/>
    </location>
</feature>
<comment type="caution">
    <text evidence="2">The sequence shown here is derived from an EMBL/GenBank/DDBJ whole genome shotgun (WGS) entry which is preliminary data.</text>
</comment>
<dbReference type="EMBL" id="QWLB01000001">
    <property type="protein sequence ID" value="RIH93990.1"/>
    <property type="molecule type" value="Genomic_DNA"/>
</dbReference>
<accession>A0A399FCL7</accession>
<evidence type="ECO:0000256" key="1">
    <source>
        <dbReference type="SAM" id="Coils"/>
    </source>
</evidence>
<evidence type="ECO:0000313" key="3">
    <source>
        <dbReference type="Proteomes" id="UP000266178"/>
    </source>
</evidence>
<evidence type="ECO:0000313" key="2">
    <source>
        <dbReference type="EMBL" id="RIH93990.1"/>
    </source>
</evidence>
<reference evidence="2 3" key="1">
    <citation type="submission" date="2018-08" db="EMBL/GenBank/DDBJ databases">
        <title>Meiothermus granaticius genome AF-68 sequencing project.</title>
        <authorList>
            <person name="Da Costa M.S."/>
            <person name="Albuquerque L."/>
            <person name="Raposo P."/>
            <person name="Froufe H.J.C."/>
            <person name="Barroso C.S."/>
            <person name="Egas C."/>
        </authorList>
    </citation>
    <scope>NUCLEOTIDE SEQUENCE [LARGE SCALE GENOMIC DNA]</scope>
    <source>
        <strain evidence="2 3">AF-68</strain>
    </source>
</reference>
<sequence>MSASLESHLEEFLSRLEKASKEAVDAQITALAQQASPAAPIDSGDLRASLLQTESEEDDGSYTGAVGSPLPYAVKQHEDLSLNHPRGGGAKYLERPYLESKEAIQQGLANAIQAVSNGSP</sequence>
<name>A0A399FCL7_9DEIN</name>
<dbReference type="RefSeq" id="WP_119355619.1">
    <property type="nucleotide sequence ID" value="NZ_BJXM01000022.1"/>
</dbReference>
<proteinExistence type="predicted"/>
<dbReference type="AlphaFoldDB" id="A0A399FCL7"/>
<protein>
    <recommendedName>
        <fullName evidence="4">HK97 gp10 family phage protein</fullName>
    </recommendedName>
</protein>